<dbReference type="RefSeq" id="WP_124011667.1">
    <property type="nucleotide sequence ID" value="NZ_CP034073.1"/>
</dbReference>
<name>A0A3N4EC05_9GAMM</name>
<protein>
    <submittedName>
        <fullName evidence="2">Uncharacterized protein</fullName>
    </submittedName>
</protein>
<gene>
    <name evidence="2" type="ORF">EGC77_01755</name>
    <name evidence="1" type="ORF">EGC80_18120</name>
</gene>
<dbReference type="AlphaFoldDB" id="A0A3N4EC05"/>
<reference evidence="1 3" key="1">
    <citation type="submission" date="2018-11" db="EMBL/GenBank/DDBJ databases">
        <title>Shewanella sp. M2.</title>
        <authorList>
            <person name="Hwang Y.J."/>
            <person name="Hwang C.Y."/>
        </authorList>
    </citation>
    <scope>NUCLEOTIDE SEQUENCE [LARGE SCALE GENOMIC DNA]</scope>
    <source>
        <strain evidence="1 3">M2</strain>
    </source>
</reference>
<evidence type="ECO:0000313" key="2">
    <source>
        <dbReference type="EMBL" id="RPA34437.1"/>
    </source>
</evidence>
<evidence type="ECO:0000313" key="1">
    <source>
        <dbReference type="EMBL" id="AZG36590.1"/>
    </source>
</evidence>
<sequence>MTINAALLMVNNQSGPISLSQTVAGNRPIIAAREPIIINPFASDREVKGIETRNLVIVDDLTLSAKQQARVEYDRDTHSQRGAIAQYLSTQHFVKRDEIQQMVGIDLYA</sequence>
<dbReference type="Proteomes" id="UP000273778">
    <property type="component" value="Chromosome"/>
</dbReference>
<organism evidence="2 4">
    <name type="scientific">Shewanella psychromarinicola</name>
    <dbReference type="NCBI Taxonomy" id="2487742"/>
    <lineage>
        <taxon>Bacteria</taxon>
        <taxon>Pseudomonadati</taxon>
        <taxon>Pseudomonadota</taxon>
        <taxon>Gammaproteobacteria</taxon>
        <taxon>Alteromonadales</taxon>
        <taxon>Shewanellaceae</taxon>
        <taxon>Shewanella</taxon>
    </lineage>
</organism>
<dbReference type="OrthoDB" id="6267130at2"/>
<dbReference type="EMBL" id="CP034073">
    <property type="protein sequence ID" value="AZG36590.1"/>
    <property type="molecule type" value="Genomic_DNA"/>
</dbReference>
<proteinExistence type="predicted"/>
<dbReference type="KEGG" id="spsr:EGC80_18120"/>
<evidence type="ECO:0000313" key="3">
    <source>
        <dbReference type="Proteomes" id="UP000273778"/>
    </source>
</evidence>
<reference evidence="4" key="2">
    <citation type="submission" date="2018-11" db="EMBL/GenBank/DDBJ databases">
        <title>Shewanella sp. R106.</title>
        <authorList>
            <person name="Hwang Y.J."/>
            <person name="Hwang C.Y."/>
        </authorList>
    </citation>
    <scope>NUCLEOTIDE SEQUENCE [LARGE SCALE GENOMIC DNA]</scope>
    <source>
        <strain evidence="4">R106</strain>
    </source>
</reference>
<reference evidence="2" key="3">
    <citation type="submission" date="2018-11" db="EMBL/GenBank/DDBJ databases">
        <authorList>
            <person name="Hwang Y.J."/>
            <person name="Hwang C.Y."/>
        </authorList>
    </citation>
    <scope>NUCLEOTIDE SEQUENCE</scope>
    <source>
        <strain evidence="2">R106</strain>
    </source>
</reference>
<evidence type="ECO:0000313" key="4">
    <source>
        <dbReference type="Proteomes" id="UP000278855"/>
    </source>
</evidence>
<accession>A0A3N4EC05</accession>
<dbReference type="EMBL" id="RKKB01000001">
    <property type="protein sequence ID" value="RPA34437.1"/>
    <property type="molecule type" value="Genomic_DNA"/>
</dbReference>
<keyword evidence="3" id="KW-1185">Reference proteome</keyword>
<dbReference type="Proteomes" id="UP000278855">
    <property type="component" value="Unassembled WGS sequence"/>
</dbReference>